<name>A0A251UCY4_HELAN</name>
<dbReference type="EMBL" id="CM007896">
    <property type="protein sequence ID" value="OTG21195.1"/>
    <property type="molecule type" value="Genomic_DNA"/>
</dbReference>
<gene>
    <name evidence="1" type="ORF">HannXRQ_Chr07g0201521</name>
</gene>
<protein>
    <submittedName>
        <fullName evidence="1">Uncharacterized protein</fullName>
    </submittedName>
</protein>
<dbReference type="AlphaFoldDB" id="A0A251UCY4"/>
<sequence length="97" mass="11646">MSSQSVDLYEYKTNMNKYRKKQPDLQSLISQLRSHQQHQQIGTIRHKKYKGETLNIYQKYLKLQSAPLNYLPTYHKLPIVTTRPFKNNNLNQLEDEH</sequence>
<evidence type="ECO:0000313" key="1">
    <source>
        <dbReference type="EMBL" id="OTG21195.1"/>
    </source>
</evidence>
<reference evidence="2" key="1">
    <citation type="journal article" date="2017" name="Nature">
        <title>The sunflower genome provides insights into oil metabolism, flowering and Asterid evolution.</title>
        <authorList>
            <person name="Badouin H."/>
            <person name="Gouzy J."/>
            <person name="Grassa C.J."/>
            <person name="Murat F."/>
            <person name="Staton S.E."/>
            <person name="Cottret L."/>
            <person name="Lelandais-Briere C."/>
            <person name="Owens G.L."/>
            <person name="Carrere S."/>
            <person name="Mayjonade B."/>
            <person name="Legrand L."/>
            <person name="Gill N."/>
            <person name="Kane N.C."/>
            <person name="Bowers J.E."/>
            <person name="Hubner S."/>
            <person name="Bellec A."/>
            <person name="Berard A."/>
            <person name="Berges H."/>
            <person name="Blanchet N."/>
            <person name="Boniface M.C."/>
            <person name="Brunel D."/>
            <person name="Catrice O."/>
            <person name="Chaidir N."/>
            <person name="Claudel C."/>
            <person name="Donnadieu C."/>
            <person name="Faraut T."/>
            <person name="Fievet G."/>
            <person name="Helmstetter N."/>
            <person name="King M."/>
            <person name="Knapp S.J."/>
            <person name="Lai Z."/>
            <person name="Le Paslier M.C."/>
            <person name="Lippi Y."/>
            <person name="Lorenzon L."/>
            <person name="Mandel J.R."/>
            <person name="Marage G."/>
            <person name="Marchand G."/>
            <person name="Marquand E."/>
            <person name="Bret-Mestries E."/>
            <person name="Morien E."/>
            <person name="Nambeesan S."/>
            <person name="Nguyen T."/>
            <person name="Pegot-Espagnet P."/>
            <person name="Pouilly N."/>
            <person name="Raftis F."/>
            <person name="Sallet E."/>
            <person name="Schiex T."/>
            <person name="Thomas J."/>
            <person name="Vandecasteele C."/>
            <person name="Vares D."/>
            <person name="Vear F."/>
            <person name="Vautrin S."/>
            <person name="Crespi M."/>
            <person name="Mangin B."/>
            <person name="Burke J.M."/>
            <person name="Salse J."/>
            <person name="Munos S."/>
            <person name="Vincourt P."/>
            <person name="Rieseberg L.H."/>
            <person name="Langlade N.B."/>
        </authorList>
    </citation>
    <scope>NUCLEOTIDE SEQUENCE [LARGE SCALE GENOMIC DNA]</scope>
    <source>
        <strain evidence="2">cv. SF193</strain>
    </source>
</reference>
<proteinExistence type="predicted"/>
<dbReference type="InParanoid" id="A0A251UCY4"/>
<evidence type="ECO:0000313" key="2">
    <source>
        <dbReference type="Proteomes" id="UP000215914"/>
    </source>
</evidence>
<accession>A0A251UCY4</accession>
<dbReference type="Proteomes" id="UP000215914">
    <property type="component" value="Chromosome 7"/>
</dbReference>
<organism evidence="1 2">
    <name type="scientific">Helianthus annuus</name>
    <name type="common">Common sunflower</name>
    <dbReference type="NCBI Taxonomy" id="4232"/>
    <lineage>
        <taxon>Eukaryota</taxon>
        <taxon>Viridiplantae</taxon>
        <taxon>Streptophyta</taxon>
        <taxon>Embryophyta</taxon>
        <taxon>Tracheophyta</taxon>
        <taxon>Spermatophyta</taxon>
        <taxon>Magnoliopsida</taxon>
        <taxon>eudicotyledons</taxon>
        <taxon>Gunneridae</taxon>
        <taxon>Pentapetalae</taxon>
        <taxon>asterids</taxon>
        <taxon>campanulids</taxon>
        <taxon>Asterales</taxon>
        <taxon>Asteraceae</taxon>
        <taxon>Asteroideae</taxon>
        <taxon>Heliantheae alliance</taxon>
        <taxon>Heliantheae</taxon>
        <taxon>Helianthus</taxon>
    </lineage>
</organism>
<keyword evidence="2" id="KW-1185">Reference proteome</keyword>